<evidence type="ECO:0000259" key="14">
    <source>
        <dbReference type="PROSITE" id="PS50893"/>
    </source>
</evidence>
<keyword evidence="10" id="KW-0234">DNA repair</keyword>
<evidence type="ECO:0000256" key="7">
    <source>
        <dbReference type="ARBA" id="ARBA00022840"/>
    </source>
</evidence>
<keyword evidence="7" id="KW-0067">ATP-binding</keyword>
<evidence type="ECO:0000256" key="12">
    <source>
        <dbReference type="ARBA" id="ARBA00039316"/>
    </source>
</evidence>
<evidence type="ECO:0000313" key="17">
    <source>
        <dbReference type="Proteomes" id="UP000288943"/>
    </source>
</evidence>
<keyword evidence="8" id="KW-0267">Excision nuclease</keyword>
<dbReference type="GeneID" id="95376858"/>
<dbReference type="EMBL" id="CP026520">
    <property type="protein sequence ID" value="QAV19612.1"/>
    <property type="molecule type" value="Genomic_DNA"/>
</dbReference>
<evidence type="ECO:0000256" key="1">
    <source>
        <dbReference type="ARBA" id="ARBA00004496"/>
    </source>
</evidence>
<feature type="domain" description="ABC transporter" evidence="14">
    <location>
        <begin position="433"/>
        <end position="745"/>
    </location>
</feature>
<evidence type="ECO:0000256" key="10">
    <source>
        <dbReference type="ARBA" id="ARBA00023204"/>
    </source>
</evidence>
<dbReference type="KEGG" id="pchi:PC41400_18860"/>
<gene>
    <name evidence="15" type="ORF">M5X16_12565</name>
    <name evidence="16" type="ORF">PC41400_18860</name>
</gene>
<dbReference type="PANTHER" id="PTHR43152">
    <property type="entry name" value="UVRABC SYSTEM PROTEIN A"/>
    <property type="match status" value="1"/>
</dbReference>
<dbReference type="Proteomes" id="UP001527202">
    <property type="component" value="Unassembled WGS sequence"/>
</dbReference>
<dbReference type="CDD" id="cd03270">
    <property type="entry name" value="ABC_UvrA_I"/>
    <property type="match status" value="1"/>
</dbReference>
<dbReference type="InterPro" id="IPR003593">
    <property type="entry name" value="AAA+_ATPase"/>
</dbReference>
<evidence type="ECO:0000313" key="15">
    <source>
        <dbReference type="EMBL" id="MCY9596607.1"/>
    </source>
</evidence>
<dbReference type="AlphaFoldDB" id="A0A410WZH6"/>
<comment type="similarity">
    <text evidence="11">Belongs to the ABC transporter superfamily. UvrA family.</text>
</comment>
<dbReference type="GO" id="GO:0005524">
    <property type="term" value="F:ATP binding"/>
    <property type="evidence" value="ECO:0007669"/>
    <property type="project" value="UniProtKB-KW"/>
</dbReference>
<dbReference type="GO" id="GO:0016887">
    <property type="term" value="F:ATP hydrolysis activity"/>
    <property type="evidence" value="ECO:0007669"/>
    <property type="project" value="InterPro"/>
</dbReference>
<dbReference type="GO" id="GO:0003677">
    <property type="term" value="F:DNA binding"/>
    <property type="evidence" value="ECO:0007669"/>
    <property type="project" value="UniProtKB-KW"/>
</dbReference>
<dbReference type="Gene3D" id="1.10.8.280">
    <property type="entry name" value="ABC transporter ATPase domain-like"/>
    <property type="match status" value="1"/>
</dbReference>
<evidence type="ECO:0000313" key="16">
    <source>
        <dbReference type="EMBL" id="QAV19612.1"/>
    </source>
</evidence>
<comment type="subcellular location">
    <subcellularLocation>
        <location evidence="1">Cytoplasm</location>
    </subcellularLocation>
</comment>
<feature type="domain" description="ABC transporter" evidence="14">
    <location>
        <begin position="1"/>
        <end position="434"/>
    </location>
</feature>
<dbReference type="SUPFAM" id="SSF52540">
    <property type="entry name" value="P-loop containing nucleoside triphosphate hydrolases"/>
    <property type="match status" value="2"/>
</dbReference>
<dbReference type="OrthoDB" id="9809851at2"/>
<evidence type="ECO:0000256" key="3">
    <source>
        <dbReference type="ARBA" id="ARBA00022737"/>
    </source>
</evidence>
<dbReference type="GO" id="GO:0004518">
    <property type="term" value="F:nuclease activity"/>
    <property type="evidence" value="ECO:0007669"/>
    <property type="project" value="UniProtKB-KW"/>
</dbReference>
<evidence type="ECO:0000313" key="18">
    <source>
        <dbReference type="Proteomes" id="UP001527202"/>
    </source>
</evidence>
<keyword evidence="3" id="KW-0677">Repeat</keyword>
<sequence length="749" mass="82446">MRPEYIVLRGARENNLKDIHLRIPKRKITVFTGVSGSGKSSVVFDTISAEAQRQLNEMFSTFIRNRLPKTGQPEVDSIENLSTAIVIDQKRLGGNSRSTVGTATDINALLRLLFSRVGTPFIGYSNAFSFNDPAGMCPGCQGMGTRAVPDIRKLFDRSKSLNEGAVRFSTFTAGTWYAKHHLLTGLFDPDKKLRDYTDVEWQRLLYGKSENLQLPSDGGMPSKRFEGVVDRFIRLYFKKDGPSLPDNVKRYITFSPCELCGGTRLNEAALGCKINGQNIAEAAAQEIEDLLPFLKSLLGDKTAAPILSGMIPPLQHLLDVGLGYLRLDRETKTLSGGESQRIKMVRHLNSSLTDMLYIFDEPSTGLHPRDVERLNGLLCKLRDKGNTILVVEHDRDVIRIGDYIVDMGPEAGAEGGRIVYEGNLEGLYEADTLTGKNMKREIPFNPHPRKPSGWLTIENASLHNLKNITVRIPSGVLTVVTGMAGSGKSTLIHDVFAAENPEAVVIDQSPVSGNIRSTPATYTGIMDEIRHLFARTNGVSDSLFSFNSKGACPDCGGLGFLETDMAFLEPVKTLCERCGGKRFKEDVLGYTYKGKSIYEVLKMTAHEALHFFEEEEIVRPLQAIRDVGLGYLALGQPLSTLSGGECQRIKLASKLHRQGRIYILDEPTTGLHMADVSKLLAMMNRLVDKGNTVIVIEHNGDVIKQADWIIELGPEAGKNGGEVIFEGTPLELAEADGSVTGPFLRDTRV</sequence>
<reference evidence="15 18" key="2">
    <citation type="submission" date="2022-05" db="EMBL/GenBank/DDBJ databases">
        <title>Genome Sequencing of Bee-Associated Microbes.</title>
        <authorList>
            <person name="Dunlap C."/>
        </authorList>
    </citation>
    <scope>NUCLEOTIDE SEQUENCE [LARGE SCALE GENOMIC DNA]</scope>
    <source>
        <strain evidence="15 18">NRRL B-23120</strain>
    </source>
</reference>
<evidence type="ECO:0000256" key="13">
    <source>
        <dbReference type="ARBA" id="ARBA00042156"/>
    </source>
</evidence>
<keyword evidence="2" id="KW-0963">Cytoplasm</keyword>
<evidence type="ECO:0000256" key="11">
    <source>
        <dbReference type="ARBA" id="ARBA00038000"/>
    </source>
</evidence>
<dbReference type="EMBL" id="JAMDMJ010000013">
    <property type="protein sequence ID" value="MCY9596607.1"/>
    <property type="molecule type" value="Genomic_DNA"/>
</dbReference>
<keyword evidence="6" id="KW-0228">DNA excision</keyword>
<dbReference type="Pfam" id="PF00005">
    <property type="entry name" value="ABC_tran"/>
    <property type="match status" value="1"/>
</dbReference>
<evidence type="ECO:0000256" key="5">
    <source>
        <dbReference type="ARBA" id="ARBA00022763"/>
    </source>
</evidence>
<evidence type="ECO:0000256" key="6">
    <source>
        <dbReference type="ARBA" id="ARBA00022769"/>
    </source>
</evidence>
<keyword evidence="5" id="KW-0227">DNA damage</keyword>
<keyword evidence="4" id="KW-0547">Nucleotide-binding</keyword>
<dbReference type="InterPro" id="IPR027417">
    <property type="entry name" value="P-loop_NTPase"/>
</dbReference>
<dbReference type="Gene3D" id="1.20.1580.10">
    <property type="entry name" value="ABC transporter ATPase like domain"/>
    <property type="match status" value="2"/>
</dbReference>
<dbReference type="GO" id="GO:0006281">
    <property type="term" value="P:DNA repair"/>
    <property type="evidence" value="ECO:0007669"/>
    <property type="project" value="UniProtKB-KW"/>
</dbReference>
<protein>
    <recommendedName>
        <fullName evidence="12">UvrABC system protein A</fullName>
    </recommendedName>
    <alternativeName>
        <fullName evidence="13">Excinuclease ABC subunit A</fullName>
    </alternativeName>
</protein>
<organism evidence="16 17">
    <name type="scientific">Paenibacillus chitinolyticus</name>
    <dbReference type="NCBI Taxonomy" id="79263"/>
    <lineage>
        <taxon>Bacteria</taxon>
        <taxon>Bacillati</taxon>
        <taxon>Bacillota</taxon>
        <taxon>Bacilli</taxon>
        <taxon>Bacillales</taxon>
        <taxon>Paenibacillaceae</taxon>
        <taxon>Paenibacillus</taxon>
    </lineage>
</organism>
<dbReference type="GO" id="GO:0005737">
    <property type="term" value="C:cytoplasm"/>
    <property type="evidence" value="ECO:0007669"/>
    <property type="project" value="UniProtKB-SubCell"/>
</dbReference>
<evidence type="ECO:0000256" key="2">
    <source>
        <dbReference type="ARBA" id="ARBA00022490"/>
    </source>
</evidence>
<evidence type="ECO:0000256" key="9">
    <source>
        <dbReference type="ARBA" id="ARBA00023125"/>
    </source>
</evidence>
<keyword evidence="9" id="KW-0238">DNA-binding</keyword>
<reference evidence="16 17" key="1">
    <citation type="submission" date="2018-01" db="EMBL/GenBank/DDBJ databases">
        <title>The whole genome sequencing and assembly of Paenibacillus chitinolyticus KCCM 41400 strain.</title>
        <authorList>
            <person name="Kim J.-Y."/>
            <person name="Park M.-K."/>
            <person name="Lee Y.-J."/>
            <person name="Yi H."/>
            <person name="Bahn Y.-S."/>
            <person name="Kim J.F."/>
            <person name="Lee D.-W."/>
        </authorList>
    </citation>
    <scope>NUCLEOTIDE SEQUENCE [LARGE SCALE GENOMIC DNA]</scope>
    <source>
        <strain evidence="16 17">KCCM 41400</strain>
    </source>
</reference>
<name>A0A410WZH6_9BACL</name>
<dbReference type="SMART" id="SM00382">
    <property type="entry name" value="AAA"/>
    <property type="match status" value="2"/>
</dbReference>
<evidence type="ECO:0000256" key="4">
    <source>
        <dbReference type="ARBA" id="ARBA00022741"/>
    </source>
</evidence>
<dbReference type="PROSITE" id="PS50893">
    <property type="entry name" value="ABC_TRANSPORTER_2"/>
    <property type="match status" value="2"/>
</dbReference>
<dbReference type="RefSeq" id="WP_042226877.1">
    <property type="nucleotide sequence ID" value="NZ_CP026520.1"/>
</dbReference>
<dbReference type="Proteomes" id="UP000288943">
    <property type="component" value="Chromosome"/>
</dbReference>
<dbReference type="Gene3D" id="3.40.50.300">
    <property type="entry name" value="P-loop containing nucleotide triphosphate hydrolases"/>
    <property type="match status" value="2"/>
</dbReference>
<dbReference type="PANTHER" id="PTHR43152:SF1">
    <property type="entry name" value="UVRA PROTEIN"/>
    <property type="match status" value="1"/>
</dbReference>
<dbReference type="InterPro" id="IPR003439">
    <property type="entry name" value="ABC_transporter-like_ATP-bd"/>
</dbReference>
<proteinExistence type="inferred from homology"/>
<keyword evidence="18" id="KW-1185">Reference proteome</keyword>
<evidence type="ECO:0000256" key="8">
    <source>
        <dbReference type="ARBA" id="ARBA00022881"/>
    </source>
</evidence>
<accession>A0A410WZH6</accession>